<dbReference type="Pfam" id="PF25545">
    <property type="entry name" value="DUF7924"/>
    <property type="match status" value="1"/>
</dbReference>
<dbReference type="EMBL" id="NRDI02000044">
    <property type="protein sequence ID" value="KAI1507365.1"/>
    <property type="molecule type" value="Genomic_DNA"/>
</dbReference>
<evidence type="ECO:0000313" key="3">
    <source>
        <dbReference type="EMBL" id="KAI1507365.1"/>
    </source>
</evidence>
<gene>
    <name evidence="3" type="ORF">Ptr86124_013687</name>
</gene>
<dbReference type="AlphaFoldDB" id="A0A922N1V2"/>
<dbReference type="PANTHER" id="PTHR42470">
    <property type="entry name" value="VAST DOMAIN-CONTAINING PROTEIN"/>
    <property type="match status" value="1"/>
</dbReference>
<organism evidence="3 4">
    <name type="scientific">Pyrenophora tritici-repentis</name>
    <dbReference type="NCBI Taxonomy" id="45151"/>
    <lineage>
        <taxon>Eukaryota</taxon>
        <taxon>Fungi</taxon>
        <taxon>Dikarya</taxon>
        <taxon>Ascomycota</taxon>
        <taxon>Pezizomycotina</taxon>
        <taxon>Dothideomycetes</taxon>
        <taxon>Pleosporomycetidae</taxon>
        <taxon>Pleosporales</taxon>
        <taxon>Pleosporineae</taxon>
        <taxon>Pleosporaceae</taxon>
        <taxon>Pyrenophora</taxon>
    </lineage>
</organism>
<reference evidence="4" key="1">
    <citation type="journal article" date="2022" name="Microb. Genom.">
        <title>A global pangenome for the wheat fungal pathogen Pyrenophora tritici-repentis and prediction of effector protein structural homology.</title>
        <authorList>
            <person name="Moolhuijzen P.M."/>
            <person name="See P.T."/>
            <person name="Shi G."/>
            <person name="Powell H.R."/>
            <person name="Cockram J."/>
            <person name="Jorgensen L.N."/>
            <person name="Benslimane H."/>
            <person name="Strelkov S.E."/>
            <person name="Turner J."/>
            <person name="Liu Z."/>
            <person name="Moffat C.S."/>
        </authorList>
    </citation>
    <scope>NUCLEOTIDE SEQUENCE [LARGE SCALE GENOMIC DNA]</scope>
</reference>
<feature type="compositionally biased region" description="Low complexity" evidence="1">
    <location>
        <begin position="9"/>
        <end position="35"/>
    </location>
</feature>
<dbReference type="Proteomes" id="UP000249757">
    <property type="component" value="Unassembled WGS sequence"/>
</dbReference>
<proteinExistence type="predicted"/>
<feature type="compositionally biased region" description="Basic and acidic residues" evidence="1">
    <location>
        <begin position="46"/>
        <end position="56"/>
    </location>
</feature>
<evidence type="ECO:0000259" key="2">
    <source>
        <dbReference type="Pfam" id="PF25545"/>
    </source>
</evidence>
<feature type="compositionally biased region" description="Low complexity" evidence="1">
    <location>
        <begin position="384"/>
        <end position="396"/>
    </location>
</feature>
<comment type="caution">
    <text evidence="3">The sequence shown here is derived from an EMBL/GenBank/DDBJ whole genome shotgun (WGS) entry which is preliminary data.</text>
</comment>
<name>A0A922N1V2_9PLEO</name>
<feature type="region of interest" description="Disordered" evidence="1">
    <location>
        <begin position="1"/>
        <end position="56"/>
    </location>
</feature>
<feature type="domain" description="DUF7924" evidence="2">
    <location>
        <begin position="214"/>
        <end position="376"/>
    </location>
</feature>
<feature type="region of interest" description="Disordered" evidence="1">
    <location>
        <begin position="72"/>
        <end position="103"/>
    </location>
</feature>
<evidence type="ECO:0000256" key="1">
    <source>
        <dbReference type="SAM" id="MobiDB-lite"/>
    </source>
</evidence>
<dbReference type="OrthoDB" id="5426775at2759"/>
<dbReference type="PANTHER" id="PTHR42470:SF1">
    <property type="entry name" value="VAST DOMAIN-CONTAINING PROTEIN"/>
    <property type="match status" value="1"/>
</dbReference>
<dbReference type="InterPro" id="IPR057684">
    <property type="entry name" value="DUF7924"/>
</dbReference>
<evidence type="ECO:0000313" key="4">
    <source>
        <dbReference type="Proteomes" id="UP000249757"/>
    </source>
</evidence>
<protein>
    <recommendedName>
        <fullName evidence="2">DUF7924 domain-containing protein</fullName>
    </recommendedName>
</protein>
<feature type="compositionally biased region" description="Low complexity" evidence="1">
    <location>
        <begin position="81"/>
        <end position="96"/>
    </location>
</feature>
<keyword evidence="4" id="KW-1185">Reference proteome</keyword>
<feature type="region of interest" description="Disordered" evidence="1">
    <location>
        <begin position="382"/>
        <end position="438"/>
    </location>
</feature>
<sequence length="438" mass="49152">MPMPKRVRSPSLPNSLSLPRSPKGWRISPTPSRRASPPPQAPNPLTRERLAFHDSLADNQPRPIFITIPAAMSNWMPPPSSTTGAASSRSASPSKSSEPKVRDNEDKLRYYDIHFCQRRALPAVLQAFVNELQADTVSSLDAVRSPNARHVVQRQRRAQRLSEQDGIDLLKGMLLFVEDDDQPMLAVKAKQNLDKRYLPPPTDPAWVKEYGALEGPQPDQLFGYRHWKDSDSAATAFSTQQEYGLLSRAVAPALHFPFMSAQWKSPKNNQTHFQARPQGARDGAVIVRYLHQFYADAGLVPTVKDTAHFSLTIDMESAHLFIHWEEFDQERPAYYMEPVMKTFLDNEQQVADLRYMMKNVLAYAMGSRLANLRNAVEATQTQQAARSLPPSRSSSLGLFQRDSTVNIPPPTPQSPGDEPSHPPQKRQRVVSRASSSNT</sequence>
<accession>A0A922N1V2</accession>